<evidence type="ECO:0000256" key="5">
    <source>
        <dbReference type="SAM" id="Coils"/>
    </source>
</evidence>
<dbReference type="SUPFAM" id="SSF57850">
    <property type="entry name" value="RING/U-box"/>
    <property type="match status" value="4"/>
</dbReference>
<gene>
    <name evidence="8" type="ORF">SBRCBS47491_008677</name>
</gene>
<dbReference type="SMART" id="SM00291">
    <property type="entry name" value="ZnF_ZZ"/>
    <property type="match status" value="4"/>
</dbReference>
<name>A0ABP0CND4_9PEZI</name>
<evidence type="ECO:0000256" key="6">
    <source>
        <dbReference type="SAM" id="MobiDB-lite"/>
    </source>
</evidence>
<keyword evidence="9" id="KW-1185">Reference proteome</keyword>
<comment type="caution">
    <text evidence="8">The sequence shown here is derived from an EMBL/GenBank/DDBJ whole genome shotgun (WGS) entry which is preliminary data.</text>
</comment>
<dbReference type="InterPro" id="IPR043145">
    <property type="entry name" value="Znf_ZZ_sf"/>
</dbReference>
<evidence type="ECO:0000256" key="1">
    <source>
        <dbReference type="ARBA" id="ARBA00022723"/>
    </source>
</evidence>
<dbReference type="Pfam" id="PF16158">
    <property type="entry name" value="N_BRCA1_IG"/>
    <property type="match status" value="1"/>
</dbReference>
<proteinExistence type="predicted"/>
<keyword evidence="2 4" id="KW-0863">Zinc-finger</keyword>
<evidence type="ECO:0000256" key="4">
    <source>
        <dbReference type="PROSITE-ProRule" id="PRU00228"/>
    </source>
</evidence>
<feature type="compositionally biased region" description="Acidic residues" evidence="6">
    <location>
        <begin position="955"/>
        <end position="988"/>
    </location>
</feature>
<dbReference type="InterPro" id="IPR013783">
    <property type="entry name" value="Ig-like_fold"/>
</dbReference>
<dbReference type="CDD" id="cd14947">
    <property type="entry name" value="NBR1_like"/>
    <property type="match status" value="1"/>
</dbReference>
<evidence type="ECO:0000313" key="8">
    <source>
        <dbReference type="EMBL" id="CAK7233629.1"/>
    </source>
</evidence>
<evidence type="ECO:0000256" key="3">
    <source>
        <dbReference type="ARBA" id="ARBA00022833"/>
    </source>
</evidence>
<dbReference type="EMBL" id="CAWUHC010000118">
    <property type="protein sequence ID" value="CAK7233629.1"/>
    <property type="molecule type" value="Genomic_DNA"/>
</dbReference>
<sequence>MAPTTTVQPDTLITVKITLDEEGKVYKKAKVPYSVLTSGLTTLEAKLREFLAIDEDKPYHFERFSDSAANHIPLVHTNPSVYRQLLRAAKAKQKLKLRVVYDSTETTATVDDEAESANKAAGPRPVTIEDVPEAASSGSETAASVPAPTPVTSCVASAVPAAEPTVKSEAATAPVKPSTIAPTPLSVLAARYQKKVQEYPDIPGHFPEPQTSPDATMEKQHQASMQSMAQDQDFLDRNLSQMEASIGNMNLNASSSNNAFTPAAFRAYPYSLMESYNALVNSAPAPPAPTPAASAPQPIPVVKCSRNYDSAWTQGRANPATEQTKTVEPPKLVKMANRPPAFTVCCNSCERKIPDTHYHCSNCEGGDFDLCETCIKVGITCYSPDHWMIRRNIQNGLLVNSTTERIQPRRKFMESQAAQIAEEKAAQEAAAAIAQQKVDLDNLEKKLAQKRAEEAAKTKAEELATIRARVVYQQIRTCNNCIRELAEHEFLHCCECYDFDLCKACFVKNDHGHHPKHAFKPAVKGTDFSWNVTRRLSAGRGYQHHAVCDGCERFITGVRHKCSDCPDWDYCSDCVLNADFIHPDHRFIPIYEPLVETPLVQNSSSPRVIHKGIYCDGPHCASSGRSDLPIRGDRYKCAVCDNKDFCATCEASPSNTHNKTHPLIKFRTPIRNVSVTTMGEHDGRPMPFMGDQLPKTFAPAANVPEPAAKAENVSLTANKVQTVLDIKPTATSTAAPAAPAAKFEVAPKASEKTLVAEPEPESLGAMFQRDAVADGTVFAPNHVFEQTWFLRNTGSVAWPAGCCVRFVSGDYMGHVDPNHPAGIKELMSAFESTICYQPLAPGAEFPFTVLLRAPSRIGKAISYWRLTTPGDVKFGDRLWCDVNVQPKQEPKEEPKEEPKPAPAAAEKAVAKEEKESTEGSQMIFPKLEKESPITSIHEAQEGPVVAPEASHASDNDEFDEDWADDGSDGGFMTDEEYDILDASDEESLAGDKLRK</sequence>
<dbReference type="InterPro" id="IPR000433">
    <property type="entry name" value="Znf_ZZ"/>
</dbReference>
<dbReference type="CDD" id="cd02340">
    <property type="entry name" value="ZZ_NBR1_like"/>
    <property type="match status" value="2"/>
</dbReference>
<accession>A0ABP0CND4</accession>
<dbReference type="PROSITE" id="PS50135">
    <property type="entry name" value="ZF_ZZ_2"/>
    <property type="match status" value="2"/>
</dbReference>
<feature type="compositionally biased region" description="Basic and acidic residues" evidence="6">
    <location>
        <begin position="888"/>
        <end position="899"/>
    </location>
</feature>
<evidence type="ECO:0000313" key="9">
    <source>
        <dbReference type="Proteomes" id="UP001642406"/>
    </source>
</evidence>
<dbReference type="CDD" id="cd02249">
    <property type="entry name" value="ZZ"/>
    <property type="match status" value="1"/>
</dbReference>
<dbReference type="InterPro" id="IPR032350">
    <property type="entry name" value="Nbr1_FW"/>
</dbReference>
<organism evidence="8 9">
    <name type="scientific">Sporothrix bragantina</name>
    <dbReference type="NCBI Taxonomy" id="671064"/>
    <lineage>
        <taxon>Eukaryota</taxon>
        <taxon>Fungi</taxon>
        <taxon>Dikarya</taxon>
        <taxon>Ascomycota</taxon>
        <taxon>Pezizomycotina</taxon>
        <taxon>Sordariomycetes</taxon>
        <taxon>Sordariomycetidae</taxon>
        <taxon>Ophiostomatales</taxon>
        <taxon>Ophiostomataceae</taxon>
        <taxon>Sporothrix</taxon>
    </lineage>
</organism>
<dbReference type="PANTHER" id="PTHR20930">
    <property type="entry name" value="OVARIAN CARCINOMA ANTIGEN CA125-RELATED"/>
    <property type="match status" value="1"/>
</dbReference>
<dbReference type="Gene3D" id="3.30.60.90">
    <property type="match status" value="4"/>
</dbReference>
<feature type="coiled-coil region" evidence="5">
    <location>
        <begin position="426"/>
        <end position="463"/>
    </location>
</feature>
<protein>
    <recommendedName>
        <fullName evidence="7">ZZ-type domain-containing protein</fullName>
    </recommendedName>
</protein>
<feature type="domain" description="ZZ-type" evidence="7">
    <location>
        <begin position="617"/>
        <end position="671"/>
    </location>
</feature>
<dbReference type="PANTHER" id="PTHR20930:SF0">
    <property type="entry name" value="PROTEIN ILRUN"/>
    <property type="match status" value="1"/>
</dbReference>
<feature type="domain" description="ZZ-type" evidence="7">
    <location>
        <begin position="543"/>
        <end position="595"/>
    </location>
</feature>
<evidence type="ECO:0000259" key="7">
    <source>
        <dbReference type="PROSITE" id="PS50135"/>
    </source>
</evidence>
<reference evidence="8 9" key="1">
    <citation type="submission" date="2024-01" db="EMBL/GenBank/DDBJ databases">
        <authorList>
            <person name="Allen C."/>
            <person name="Tagirdzhanova G."/>
        </authorList>
    </citation>
    <scope>NUCLEOTIDE SEQUENCE [LARGE SCALE GENOMIC DNA]</scope>
</reference>
<keyword evidence="1" id="KW-0479">Metal-binding</keyword>
<feature type="compositionally biased region" description="Basic and acidic residues" evidence="6">
    <location>
        <begin position="908"/>
        <end position="917"/>
    </location>
</feature>
<dbReference type="Gene3D" id="2.60.40.10">
    <property type="entry name" value="Immunoglobulins"/>
    <property type="match status" value="1"/>
</dbReference>
<feature type="region of interest" description="Disordered" evidence="6">
    <location>
        <begin position="885"/>
        <end position="995"/>
    </location>
</feature>
<dbReference type="Proteomes" id="UP001642406">
    <property type="component" value="Unassembled WGS sequence"/>
</dbReference>
<keyword evidence="5" id="KW-0175">Coiled coil</keyword>
<keyword evidence="3" id="KW-0862">Zinc</keyword>
<evidence type="ECO:0000256" key="2">
    <source>
        <dbReference type="ARBA" id="ARBA00022771"/>
    </source>
</evidence>